<dbReference type="Pfam" id="PF09778">
    <property type="entry name" value="Guanylate_cyc_2"/>
    <property type="match status" value="1"/>
</dbReference>
<dbReference type="PANTHER" id="PTHR31400:SF1">
    <property type="entry name" value="PROTEIN GUCD1"/>
    <property type="match status" value="1"/>
</dbReference>
<dbReference type="Proteomes" id="UP000077755">
    <property type="component" value="Chromosome 7"/>
</dbReference>
<dbReference type="InterPro" id="IPR018616">
    <property type="entry name" value="GUCD1"/>
</dbReference>
<protein>
    <recommendedName>
        <fullName evidence="3">Guanylyl cyclase</fullName>
    </recommendedName>
</protein>
<sequence>MWPLHVLVNKLLGTDELDDEQSDENHWSLVEFFSFRQSVMNGNYDTALLPRSYFVDVPHIHQLRTWDCGLYCVLMALRTLGIKNCNIQELDKLCCTTSIWTVDLAYLLQKFAVNFSYFTVTLGANPKFSAEIFYKEQLPNDSARVDTLFQKAMDAGISIECRSISGEQLSLLILSGKYIAIALVDQYTLSRSWLEDCCVSSLCNGSFSYTGHYVVISGYDAVRDEFEIRDPASSRKLERITSRCLEKARKSFGTDEDLLLVISGRWNAKYFNLPPYSYALFLILKPLVHIVRDYVIVSVCIETEYARGEKELDEDSR</sequence>
<keyword evidence="2" id="KW-1185">Reference proteome</keyword>
<evidence type="ECO:0000313" key="2">
    <source>
        <dbReference type="Proteomes" id="UP000077755"/>
    </source>
</evidence>
<dbReference type="AlphaFoldDB" id="A0AAF0XJ00"/>
<dbReference type="EMBL" id="CP093349">
    <property type="protein sequence ID" value="WOH09086.1"/>
    <property type="molecule type" value="Genomic_DNA"/>
</dbReference>
<evidence type="ECO:0000313" key="1">
    <source>
        <dbReference type="EMBL" id="WOH09086.1"/>
    </source>
</evidence>
<proteinExistence type="predicted"/>
<dbReference type="PANTHER" id="PTHR31400">
    <property type="entry name" value="GUANYLYL CYCLASE DOMAIN CONTAINING PROTEIN 1 GUCD1"/>
    <property type="match status" value="1"/>
</dbReference>
<reference evidence="1" key="1">
    <citation type="journal article" date="2016" name="Nat. Genet.">
        <title>A high-quality carrot genome assembly provides new insights into carotenoid accumulation and asterid genome evolution.</title>
        <authorList>
            <person name="Iorizzo M."/>
            <person name="Ellison S."/>
            <person name="Senalik D."/>
            <person name="Zeng P."/>
            <person name="Satapoomin P."/>
            <person name="Huang J."/>
            <person name="Bowman M."/>
            <person name="Iovene M."/>
            <person name="Sanseverino W."/>
            <person name="Cavagnaro P."/>
            <person name="Yildiz M."/>
            <person name="Macko-Podgorni A."/>
            <person name="Moranska E."/>
            <person name="Grzebelus E."/>
            <person name="Grzebelus D."/>
            <person name="Ashrafi H."/>
            <person name="Zheng Z."/>
            <person name="Cheng S."/>
            <person name="Spooner D."/>
            <person name="Van Deynze A."/>
            <person name="Simon P."/>
        </authorList>
    </citation>
    <scope>NUCLEOTIDE SEQUENCE</scope>
    <source>
        <tissue evidence="1">Leaf</tissue>
    </source>
</reference>
<evidence type="ECO:0008006" key="3">
    <source>
        <dbReference type="Google" id="ProtNLM"/>
    </source>
</evidence>
<name>A0AAF0XJ00_DAUCS</name>
<reference evidence="1" key="2">
    <citation type="submission" date="2022-03" db="EMBL/GenBank/DDBJ databases">
        <title>Draft title - Genomic analysis of global carrot germplasm unveils the trajectory of domestication and the origin of high carotenoid orange carrot.</title>
        <authorList>
            <person name="Iorizzo M."/>
            <person name="Ellison S."/>
            <person name="Senalik D."/>
            <person name="Macko-Podgorni A."/>
            <person name="Grzebelus D."/>
            <person name="Bostan H."/>
            <person name="Rolling W."/>
            <person name="Curaba J."/>
            <person name="Simon P."/>
        </authorList>
    </citation>
    <scope>NUCLEOTIDE SEQUENCE</scope>
    <source>
        <tissue evidence="1">Leaf</tissue>
    </source>
</reference>
<gene>
    <name evidence="1" type="ORF">DCAR_0728541</name>
</gene>
<dbReference type="Gene3D" id="3.90.70.10">
    <property type="entry name" value="Cysteine proteinases"/>
    <property type="match status" value="1"/>
</dbReference>
<accession>A0AAF0XJ00</accession>
<organism evidence="1 2">
    <name type="scientific">Daucus carota subsp. sativus</name>
    <name type="common">Carrot</name>
    <dbReference type="NCBI Taxonomy" id="79200"/>
    <lineage>
        <taxon>Eukaryota</taxon>
        <taxon>Viridiplantae</taxon>
        <taxon>Streptophyta</taxon>
        <taxon>Embryophyta</taxon>
        <taxon>Tracheophyta</taxon>
        <taxon>Spermatophyta</taxon>
        <taxon>Magnoliopsida</taxon>
        <taxon>eudicotyledons</taxon>
        <taxon>Gunneridae</taxon>
        <taxon>Pentapetalae</taxon>
        <taxon>asterids</taxon>
        <taxon>campanulids</taxon>
        <taxon>Apiales</taxon>
        <taxon>Apiaceae</taxon>
        <taxon>Apioideae</taxon>
        <taxon>Scandiceae</taxon>
        <taxon>Daucinae</taxon>
        <taxon>Daucus</taxon>
        <taxon>Daucus sect. Daucus</taxon>
    </lineage>
</organism>